<feature type="domain" description="T-SNARE coiled-coil homology" evidence="2">
    <location>
        <begin position="160"/>
        <end position="222"/>
    </location>
</feature>
<gene>
    <name evidence="4" type="ORF">MVES_000278</name>
</gene>
<dbReference type="InterPro" id="IPR001683">
    <property type="entry name" value="PX_dom"/>
</dbReference>
<dbReference type="Pfam" id="PF00787">
    <property type="entry name" value="PX"/>
    <property type="match status" value="1"/>
</dbReference>
<feature type="domain" description="PX" evidence="3">
    <location>
        <begin position="1"/>
        <end position="103"/>
    </location>
</feature>
<name>A0A2N1JGH8_9BASI</name>
<feature type="region of interest" description="Disordered" evidence="1">
    <location>
        <begin position="124"/>
        <end position="145"/>
    </location>
</feature>
<dbReference type="InterPro" id="IPR036871">
    <property type="entry name" value="PX_dom_sf"/>
</dbReference>
<dbReference type="Gene3D" id="1.20.5.110">
    <property type="match status" value="1"/>
</dbReference>
<organism evidence="4 5">
    <name type="scientific">Malassezia vespertilionis</name>
    <dbReference type="NCBI Taxonomy" id="2020962"/>
    <lineage>
        <taxon>Eukaryota</taxon>
        <taxon>Fungi</taxon>
        <taxon>Dikarya</taxon>
        <taxon>Basidiomycota</taxon>
        <taxon>Ustilaginomycotina</taxon>
        <taxon>Malasseziomycetes</taxon>
        <taxon>Malasseziales</taxon>
        <taxon>Malasseziaceae</taxon>
        <taxon>Malassezia</taxon>
    </lineage>
</organism>
<dbReference type="SUPFAM" id="SSF64268">
    <property type="entry name" value="PX domain"/>
    <property type="match status" value="1"/>
</dbReference>
<dbReference type="PROSITE" id="PS50195">
    <property type="entry name" value="PX"/>
    <property type="match status" value="1"/>
</dbReference>
<dbReference type="STRING" id="2020962.A0A2N1JGH8"/>
<evidence type="ECO:0000313" key="5">
    <source>
        <dbReference type="Proteomes" id="UP000232875"/>
    </source>
</evidence>
<evidence type="ECO:0000256" key="1">
    <source>
        <dbReference type="SAM" id="MobiDB-lite"/>
    </source>
</evidence>
<dbReference type="Gene3D" id="3.30.1520.10">
    <property type="entry name" value="Phox-like domain"/>
    <property type="match status" value="1"/>
</dbReference>
<dbReference type="PROSITE" id="PS50192">
    <property type="entry name" value="T_SNARE"/>
    <property type="match status" value="1"/>
</dbReference>
<proteinExistence type="predicted"/>
<accession>A0A2N1JGH8</accession>
<reference evidence="4 5" key="1">
    <citation type="submission" date="2017-10" db="EMBL/GenBank/DDBJ databases">
        <title>A novel species of cold-tolerant Malassezia isolated from bats.</title>
        <authorList>
            <person name="Lorch J.M."/>
            <person name="Palmer J.M."/>
            <person name="Vanderwolf K.J."/>
            <person name="Schmidt K.Z."/>
            <person name="Verant M.L."/>
            <person name="Weller T.J."/>
            <person name="Blehert D.S."/>
        </authorList>
    </citation>
    <scope>NUCLEOTIDE SEQUENCE [LARGE SCALE GENOMIC DNA]</scope>
    <source>
        <strain evidence="4 5">NWHC:44797-103</strain>
    </source>
</reference>
<dbReference type="CDD" id="cd15858">
    <property type="entry name" value="SNARE_VAM7"/>
    <property type="match status" value="1"/>
</dbReference>
<dbReference type="EMBL" id="KZ454987">
    <property type="protein sequence ID" value="PKI85650.1"/>
    <property type="molecule type" value="Genomic_DNA"/>
</dbReference>
<dbReference type="GO" id="GO:0035091">
    <property type="term" value="F:phosphatidylinositol binding"/>
    <property type="evidence" value="ECO:0007669"/>
    <property type="project" value="InterPro"/>
</dbReference>
<dbReference type="OrthoDB" id="428895at2759"/>
<evidence type="ECO:0000259" key="2">
    <source>
        <dbReference type="PROSITE" id="PS50192"/>
    </source>
</evidence>
<dbReference type="AlphaFoldDB" id="A0A2N1JGH8"/>
<sequence length="225" mass="25471">MPDFSWTVYHRYSAFVALHDAISPPAPPAPLPGKNYGGYMVRKLSALGGWFPVTESQRKAEEEEAGERCESLQLYLRAILSARDAQWRSHSAFLTFLQISEHVPASMQGKADYTAAAQRRISNAQRSVARPQDHAQQRTATETDATRTLDDRQLLKYQTDTLMDSQDRQAERLAQILQRQRALGLSINDELHEQSELLQGLHAAVQTTEAKMGQASERMKEFERK</sequence>
<keyword evidence="5" id="KW-1185">Reference proteome</keyword>
<protein>
    <submittedName>
        <fullName evidence="4">Uncharacterized protein</fullName>
    </submittedName>
</protein>
<evidence type="ECO:0000259" key="3">
    <source>
        <dbReference type="PROSITE" id="PS50195"/>
    </source>
</evidence>
<dbReference type="Proteomes" id="UP000232875">
    <property type="component" value="Unassembled WGS sequence"/>
</dbReference>
<evidence type="ECO:0000313" key="4">
    <source>
        <dbReference type="EMBL" id="PKI85650.1"/>
    </source>
</evidence>
<dbReference type="InterPro" id="IPR000727">
    <property type="entry name" value="T_SNARE_dom"/>
</dbReference>
<dbReference type="SMART" id="SM00397">
    <property type="entry name" value="t_SNARE"/>
    <property type="match status" value="1"/>
</dbReference>
<dbReference type="SUPFAM" id="SSF58038">
    <property type="entry name" value="SNARE fusion complex"/>
    <property type="match status" value="1"/>
</dbReference>